<accession>A0A212TC26</accession>
<proteinExistence type="inferred from homology"/>
<evidence type="ECO:0000313" key="6">
    <source>
        <dbReference type="EMBL" id="SNC63579.1"/>
    </source>
</evidence>
<evidence type="ECO:0000256" key="3">
    <source>
        <dbReference type="ARBA" id="ARBA00012083"/>
    </source>
</evidence>
<dbReference type="InterPro" id="IPR025532">
    <property type="entry name" value="G6P_1-epimerase"/>
</dbReference>
<keyword evidence="4" id="KW-0413">Isomerase</keyword>
<dbReference type="GO" id="GO:0030246">
    <property type="term" value="F:carbohydrate binding"/>
    <property type="evidence" value="ECO:0007669"/>
    <property type="project" value="InterPro"/>
</dbReference>
<comment type="similarity">
    <text evidence="2">Belongs to the glucose-6-phosphate 1-epimerase family.</text>
</comment>
<dbReference type="EC" id="5.1.3.15" evidence="3"/>
<evidence type="ECO:0000256" key="2">
    <source>
        <dbReference type="ARBA" id="ARBA00005866"/>
    </source>
</evidence>
<dbReference type="CDD" id="cd09020">
    <property type="entry name" value="D-hex-6-P-epi_like"/>
    <property type="match status" value="1"/>
</dbReference>
<comment type="catalytic activity">
    <reaction evidence="1">
        <text>alpha-D-glucose 6-phosphate = beta-D-glucose 6-phosphate</text>
        <dbReference type="Rhea" id="RHEA:16249"/>
        <dbReference type="ChEBI" id="CHEBI:58225"/>
        <dbReference type="ChEBI" id="CHEBI:58247"/>
        <dbReference type="EC" id="5.1.3.15"/>
    </reaction>
</comment>
<protein>
    <recommendedName>
        <fullName evidence="3">glucose-6-phosphate 1-epimerase</fullName>
        <ecNumber evidence="3">5.1.3.15</ecNumber>
    </recommendedName>
</protein>
<reference evidence="6 7" key="1">
    <citation type="submission" date="2017-06" db="EMBL/GenBank/DDBJ databases">
        <authorList>
            <person name="Kim H.J."/>
            <person name="Triplett B.A."/>
        </authorList>
    </citation>
    <scope>NUCLEOTIDE SEQUENCE [LARGE SCALE GENOMIC DNA]</scope>
    <source>
        <strain evidence="6 7">DSM 22179</strain>
    </source>
</reference>
<evidence type="ECO:0000256" key="1">
    <source>
        <dbReference type="ARBA" id="ARBA00001096"/>
    </source>
</evidence>
<sequence>MCPARLPDGVTTHPSSSGAEELRAATEACTLRLDLQGAHLLSWMPAGGEDLLWLSPEAVRAPGRAIRGGIPLCAPWFAGGPDGEHTPSHGPARTQPWQLREAHVEPDGTVDLTLATNADGVDLTLALSAGATQLHLELTTALPADAEPRRVEAALHTYLAVHDVRATSVTGLAGSVVVDKNARSVGEAGETLRPDGPTDLIHRTAGPVTLEDGERSVRLETQGAADTVVWTPWAEGAASMTDVPDDGWHRFLCVETACIGPRRDEVDHSIALEPGGSHALAVTFTPSDAGGAA</sequence>
<evidence type="ECO:0000256" key="5">
    <source>
        <dbReference type="SAM" id="MobiDB-lite"/>
    </source>
</evidence>
<name>A0A212TC26_9MICO</name>
<evidence type="ECO:0000313" key="7">
    <source>
        <dbReference type="Proteomes" id="UP000198122"/>
    </source>
</evidence>
<dbReference type="GO" id="GO:0005975">
    <property type="term" value="P:carbohydrate metabolic process"/>
    <property type="evidence" value="ECO:0007669"/>
    <property type="project" value="InterPro"/>
</dbReference>
<dbReference type="AlphaFoldDB" id="A0A212TC26"/>
<dbReference type="GO" id="GO:0047938">
    <property type="term" value="F:glucose-6-phosphate 1-epimerase activity"/>
    <property type="evidence" value="ECO:0007669"/>
    <property type="project" value="UniProtKB-EC"/>
</dbReference>
<gene>
    <name evidence="6" type="ORF">SAMN05445756_0934</name>
</gene>
<dbReference type="SUPFAM" id="SSF74650">
    <property type="entry name" value="Galactose mutarotase-like"/>
    <property type="match status" value="1"/>
</dbReference>
<organism evidence="6 7">
    <name type="scientific">Kytococcus aerolatus</name>
    <dbReference type="NCBI Taxonomy" id="592308"/>
    <lineage>
        <taxon>Bacteria</taxon>
        <taxon>Bacillati</taxon>
        <taxon>Actinomycetota</taxon>
        <taxon>Actinomycetes</taxon>
        <taxon>Micrococcales</taxon>
        <taxon>Kytococcaceae</taxon>
        <taxon>Kytococcus</taxon>
    </lineage>
</organism>
<dbReference type="Proteomes" id="UP000198122">
    <property type="component" value="Unassembled WGS sequence"/>
</dbReference>
<dbReference type="Pfam" id="PF01263">
    <property type="entry name" value="Aldose_epim"/>
    <property type="match status" value="1"/>
</dbReference>
<dbReference type="OrthoDB" id="9790727at2"/>
<dbReference type="RefSeq" id="WP_088817857.1">
    <property type="nucleotide sequence ID" value="NZ_FYEZ01000001.1"/>
</dbReference>
<dbReference type="PANTHER" id="PTHR11122">
    <property type="entry name" value="APOSPORY-ASSOCIATED PROTEIN C-RELATED"/>
    <property type="match status" value="1"/>
</dbReference>
<dbReference type="PANTHER" id="PTHR11122:SF13">
    <property type="entry name" value="GLUCOSE-6-PHOSPHATE 1-EPIMERASE"/>
    <property type="match status" value="1"/>
</dbReference>
<dbReference type="InterPro" id="IPR014718">
    <property type="entry name" value="GH-type_carb-bd"/>
</dbReference>
<dbReference type="Gene3D" id="2.70.98.10">
    <property type="match status" value="1"/>
</dbReference>
<dbReference type="InterPro" id="IPR011013">
    <property type="entry name" value="Gal_mutarotase_sf_dom"/>
</dbReference>
<dbReference type="EMBL" id="FYEZ01000001">
    <property type="protein sequence ID" value="SNC63579.1"/>
    <property type="molecule type" value="Genomic_DNA"/>
</dbReference>
<feature type="region of interest" description="Disordered" evidence="5">
    <location>
        <begin position="1"/>
        <end position="22"/>
    </location>
</feature>
<dbReference type="InterPro" id="IPR008183">
    <property type="entry name" value="Aldose_1/G6P_1-epimerase"/>
</dbReference>
<evidence type="ECO:0000256" key="4">
    <source>
        <dbReference type="ARBA" id="ARBA00023235"/>
    </source>
</evidence>
<keyword evidence="7" id="KW-1185">Reference proteome</keyword>